<proteinExistence type="predicted"/>
<reference evidence="2 3" key="1">
    <citation type="submission" date="2014-04" db="EMBL/GenBank/DDBJ databases">
        <title>Genome evolution of avian class.</title>
        <authorList>
            <person name="Zhang G."/>
            <person name="Li C."/>
        </authorList>
    </citation>
    <scope>NUCLEOTIDE SEQUENCE [LARGE SCALE GENOMIC DNA]</scope>
    <source>
        <strain evidence="2">BGI_N329</strain>
    </source>
</reference>
<feature type="compositionally biased region" description="Low complexity" evidence="1">
    <location>
        <begin position="10"/>
        <end position="19"/>
    </location>
</feature>
<organism evidence="2 3">
    <name type="scientific">Haliaeetus albicilla</name>
    <name type="common">White-tailed sea-eagle</name>
    <name type="synonym">Falco albicilla</name>
    <dbReference type="NCBI Taxonomy" id="8969"/>
    <lineage>
        <taxon>Eukaryota</taxon>
        <taxon>Metazoa</taxon>
        <taxon>Chordata</taxon>
        <taxon>Craniata</taxon>
        <taxon>Vertebrata</taxon>
        <taxon>Euteleostomi</taxon>
        <taxon>Archelosauria</taxon>
        <taxon>Archosauria</taxon>
        <taxon>Dinosauria</taxon>
        <taxon>Saurischia</taxon>
        <taxon>Theropoda</taxon>
        <taxon>Coelurosauria</taxon>
        <taxon>Aves</taxon>
        <taxon>Neognathae</taxon>
        <taxon>Neoaves</taxon>
        <taxon>Telluraves</taxon>
        <taxon>Accipitrimorphae</taxon>
        <taxon>Accipitriformes</taxon>
        <taxon>Accipitridae</taxon>
        <taxon>Accipitrinae</taxon>
        <taxon>Haliaeetus</taxon>
    </lineage>
</organism>
<feature type="non-terminal residue" evidence="2">
    <location>
        <position position="46"/>
    </location>
</feature>
<evidence type="ECO:0000256" key="1">
    <source>
        <dbReference type="SAM" id="MobiDB-lite"/>
    </source>
</evidence>
<protein>
    <submittedName>
        <fullName evidence="2">Uncharacterized protein</fullName>
    </submittedName>
</protein>
<feature type="non-terminal residue" evidence="2">
    <location>
        <position position="1"/>
    </location>
</feature>
<gene>
    <name evidence="2" type="ORF">N329_10573</name>
</gene>
<dbReference type="EMBL" id="KK649849">
    <property type="protein sequence ID" value="KFQ01181.1"/>
    <property type="molecule type" value="Genomic_DNA"/>
</dbReference>
<feature type="region of interest" description="Disordered" evidence="1">
    <location>
        <begin position="1"/>
        <end position="26"/>
    </location>
</feature>
<sequence length="46" mass="5061">NLERGKKNKQNQPNQTQGGESSTGECSLEFKPYAPVPFLCPTFCDA</sequence>
<evidence type="ECO:0000313" key="2">
    <source>
        <dbReference type="EMBL" id="KFQ01181.1"/>
    </source>
</evidence>
<dbReference type="Proteomes" id="UP000054379">
    <property type="component" value="Unassembled WGS sequence"/>
</dbReference>
<name>A0A091P0Q2_HALAL</name>
<evidence type="ECO:0000313" key="3">
    <source>
        <dbReference type="Proteomes" id="UP000054379"/>
    </source>
</evidence>
<dbReference type="AlphaFoldDB" id="A0A091P0Q2"/>
<accession>A0A091P0Q2</accession>